<dbReference type="InParanoid" id="D6U763"/>
<comment type="caution">
    <text evidence="2">The sequence shown here is derived from an EMBL/GenBank/DDBJ whole genome shotgun (WGS) entry which is preliminary data.</text>
</comment>
<dbReference type="EMBL" id="ADVG01000005">
    <property type="protein sequence ID" value="EFH79724.1"/>
    <property type="molecule type" value="Genomic_DNA"/>
</dbReference>
<evidence type="ECO:0000313" key="3">
    <source>
        <dbReference type="Proteomes" id="UP000004508"/>
    </source>
</evidence>
<evidence type="ECO:0000256" key="1">
    <source>
        <dbReference type="SAM" id="SignalP"/>
    </source>
</evidence>
<protein>
    <recommendedName>
        <fullName evidence="4">DUF4352 domain-containing protein</fullName>
    </recommendedName>
</protein>
<keyword evidence="1" id="KW-0732">Signal</keyword>
<organism evidence="2 3">
    <name type="scientific">Ktedonobacter racemifer DSM 44963</name>
    <dbReference type="NCBI Taxonomy" id="485913"/>
    <lineage>
        <taxon>Bacteria</taxon>
        <taxon>Bacillati</taxon>
        <taxon>Chloroflexota</taxon>
        <taxon>Ktedonobacteria</taxon>
        <taxon>Ktedonobacterales</taxon>
        <taxon>Ktedonobacteraceae</taxon>
        <taxon>Ktedonobacter</taxon>
    </lineage>
</organism>
<sequence>MTFISSSSVKRTLLSLVFLLVLLSACSLGANTSPVASTPSPTPGTPPQTLQIRQASADAEPSDPWTFLYRGVEFTIGSTDQQLSFADDSDSKPEGDPWIFRLYLKAFNPVKSPLSMSTDWYLDEGENVLAQTMSFKLVTFPPGTSDLWVDFPLRNKMDPGQLTLQVGGGTEAVITTSLTRPGDLQKYHDRSITTNTTFEYGNSQWTVEKITSSISWTFSSQFGATGMQANGDSRFIIITMKGTFKDNGLKQDGEVLPIADARLGETRSYSGTFPTVLVSRSNPTTSGALIFQVQVGSDGQIGPLDLLFPSNLEIGKVSITFTL</sequence>
<proteinExistence type="predicted"/>
<evidence type="ECO:0008006" key="4">
    <source>
        <dbReference type="Google" id="ProtNLM"/>
    </source>
</evidence>
<dbReference type="AlphaFoldDB" id="D6U763"/>
<evidence type="ECO:0000313" key="2">
    <source>
        <dbReference type="EMBL" id="EFH79724.1"/>
    </source>
</evidence>
<accession>D6U763</accession>
<name>D6U763_KTERA</name>
<dbReference type="Proteomes" id="UP000004508">
    <property type="component" value="Unassembled WGS sequence"/>
</dbReference>
<feature type="chain" id="PRO_5003088684" description="DUF4352 domain-containing protein" evidence="1">
    <location>
        <begin position="30"/>
        <end position="323"/>
    </location>
</feature>
<reference evidence="2 3" key="1">
    <citation type="journal article" date="2011" name="Stand. Genomic Sci.">
        <title>Non-contiguous finished genome sequence and contextual data of the filamentous soil bacterium Ktedonobacter racemifer type strain (SOSP1-21).</title>
        <authorList>
            <person name="Chang Y.J."/>
            <person name="Land M."/>
            <person name="Hauser L."/>
            <person name="Chertkov O."/>
            <person name="Del Rio T.G."/>
            <person name="Nolan M."/>
            <person name="Copeland A."/>
            <person name="Tice H."/>
            <person name="Cheng J.F."/>
            <person name="Lucas S."/>
            <person name="Han C."/>
            <person name="Goodwin L."/>
            <person name="Pitluck S."/>
            <person name="Ivanova N."/>
            <person name="Ovchinikova G."/>
            <person name="Pati A."/>
            <person name="Chen A."/>
            <person name="Palaniappan K."/>
            <person name="Mavromatis K."/>
            <person name="Liolios K."/>
            <person name="Brettin T."/>
            <person name="Fiebig A."/>
            <person name="Rohde M."/>
            <person name="Abt B."/>
            <person name="Goker M."/>
            <person name="Detter J.C."/>
            <person name="Woyke T."/>
            <person name="Bristow J."/>
            <person name="Eisen J.A."/>
            <person name="Markowitz V."/>
            <person name="Hugenholtz P."/>
            <person name="Kyrpides N.C."/>
            <person name="Klenk H.P."/>
            <person name="Lapidus A."/>
        </authorList>
    </citation>
    <scope>NUCLEOTIDE SEQUENCE [LARGE SCALE GENOMIC DNA]</scope>
    <source>
        <strain evidence="3">DSM 44963</strain>
    </source>
</reference>
<gene>
    <name evidence="2" type="ORF">Krac_0216</name>
</gene>
<keyword evidence="3" id="KW-1185">Reference proteome</keyword>
<feature type="signal peptide" evidence="1">
    <location>
        <begin position="1"/>
        <end position="29"/>
    </location>
</feature>